<dbReference type="PANTHER" id="PTHR37812">
    <property type="entry name" value="MU-LIKE PROPHAGE FLUMU PROTEIN C"/>
    <property type="match status" value="1"/>
</dbReference>
<keyword evidence="1" id="KW-0238">DNA-binding</keyword>
<organism evidence="1 2">
    <name type="scientific">Clostridium botulinum</name>
    <dbReference type="NCBI Taxonomy" id="1491"/>
    <lineage>
        <taxon>Bacteria</taxon>
        <taxon>Bacillati</taxon>
        <taxon>Bacillota</taxon>
        <taxon>Clostridia</taxon>
        <taxon>Eubacteriales</taxon>
        <taxon>Clostridiaceae</taxon>
        <taxon>Clostridium</taxon>
    </lineage>
</organism>
<dbReference type="InterPro" id="IPR009057">
    <property type="entry name" value="Homeodomain-like_sf"/>
</dbReference>
<protein>
    <submittedName>
        <fullName evidence="1">DNA-binding response regulator</fullName>
    </submittedName>
</protein>
<evidence type="ECO:0000313" key="1">
    <source>
        <dbReference type="EMBL" id="NFI22141.1"/>
    </source>
</evidence>
<dbReference type="InterPro" id="IPR049739">
    <property type="entry name" value="YraL-like"/>
</dbReference>
<name>A0AA43Y8E3_CLOBO</name>
<evidence type="ECO:0000313" key="2">
    <source>
        <dbReference type="Proteomes" id="UP000482543"/>
    </source>
</evidence>
<gene>
    <name evidence="1" type="ORF">FC964_12285</name>
</gene>
<dbReference type="EMBL" id="SWRJ01000003">
    <property type="protein sequence ID" value="NFI22141.1"/>
    <property type="molecule type" value="Genomic_DNA"/>
</dbReference>
<comment type="caution">
    <text evidence="1">The sequence shown here is derived from an EMBL/GenBank/DDBJ whole genome shotgun (WGS) entry which is preliminary data.</text>
</comment>
<proteinExistence type="predicted"/>
<dbReference type="GO" id="GO:0003677">
    <property type="term" value="F:DNA binding"/>
    <property type="evidence" value="ECO:0007669"/>
    <property type="project" value="UniProtKB-KW"/>
</dbReference>
<reference evidence="1 2" key="1">
    <citation type="submission" date="2019-04" db="EMBL/GenBank/DDBJ databases">
        <title>Genome sequencing of Clostridium botulinum Groups I-IV and Clostridium butyricum.</title>
        <authorList>
            <person name="Brunt J."/>
            <person name="Van Vliet A.H.M."/>
            <person name="Stringer S.C."/>
            <person name="Carter A.T."/>
            <person name="Peck M.W."/>
        </authorList>
    </citation>
    <scope>NUCLEOTIDE SEQUENCE [LARGE SCALE GENOMIC DNA]</scope>
    <source>
        <strain evidence="1 2">IFR 15/034</strain>
    </source>
</reference>
<dbReference type="SUPFAM" id="SSF46689">
    <property type="entry name" value="Homeodomain-like"/>
    <property type="match status" value="1"/>
</dbReference>
<dbReference type="PANTHER" id="PTHR37812:SF1">
    <property type="entry name" value="MU-LIKE PROPHAGE FLUMU PROTEIN C"/>
    <property type="match status" value="1"/>
</dbReference>
<accession>A0AA43Y8E3</accession>
<dbReference type="InterPro" id="IPR052411">
    <property type="entry name" value="c-mor_Regulatory_Protein"/>
</dbReference>
<sequence>MLPEELLELIQNYIDGEYIYIPRKECNRKTWGENTESKRKISIRNSEIYKKCKESISVKVLSEMYYLSPKSIKRIISNISSEN</sequence>
<dbReference type="Proteomes" id="UP000482543">
    <property type="component" value="Unassembled WGS sequence"/>
</dbReference>
<dbReference type="NCBIfam" id="NF040785">
    <property type="entry name" value="CD3324_fam"/>
    <property type="match status" value="1"/>
</dbReference>
<dbReference type="AlphaFoldDB" id="A0AA43Y8E3"/>